<dbReference type="EnsemblPlants" id="Pp3c21_9590V3.2">
    <property type="protein sequence ID" value="PAC:32916571.CDS.1"/>
    <property type="gene ID" value="Pp3c21_9590"/>
</dbReference>
<dbReference type="EMBL" id="ABEU02000021">
    <property type="protein sequence ID" value="PNR31817.1"/>
    <property type="molecule type" value="Genomic_DNA"/>
</dbReference>
<reference evidence="1 3" key="2">
    <citation type="journal article" date="2018" name="Plant J.">
        <title>The Physcomitrella patens chromosome-scale assembly reveals moss genome structure and evolution.</title>
        <authorList>
            <person name="Lang D."/>
            <person name="Ullrich K.K."/>
            <person name="Murat F."/>
            <person name="Fuchs J."/>
            <person name="Jenkins J."/>
            <person name="Haas F.B."/>
            <person name="Piednoel M."/>
            <person name="Gundlach H."/>
            <person name="Van Bel M."/>
            <person name="Meyberg R."/>
            <person name="Vives C."/>
            <person name="Morata J."/>
            <person name="Symeonidi A."/>
            <person name="Hiss M."/>
            <person name="Muchero W."/>
            <person name="Kamisugi Y."/>
            <person name="Saleh O."/>
            <person name="Blanc G."/>
            <person name="Decker E.L."/>
            <person name="van Gessel N."/>
            <person name="Grimwood J."/>
            <person name="Hayes R.D."/>
            <person name="Graham S.W."/>
            <person name="Gunter L.E."/>
            <person name="McDaniel S.F."/>
            <person name="Hoernstein S.N.W."/>
            <person name="Larsson A."/>
            <person name="Li F.W."/>
            <person name="Perroud P.F."/>
            <person name="Phillips J."/>
            <person name="Ranjan P."/>
            <person name="Rokshar D.S."/>
            <person name="Rothfels C.J."/>
            <person name="Schneider L."/>
            <person name="Shu S."/>
            <person name="Stevenson D.W."/>
            <person name="Thummler F."/>
            <person name="Tillich M."/>
            <person name="Villarreal Aguilar J.C."/>
            <person name="Widiez T."/>
            <person name="Wong G.K."/>
            <person name="Wymore A."/>
            <person name="Zhang Y."/>
            <person name="Zimmer A.D."/>
            <person name="Quatrano R.S."/>
            <person name="Mayer K.F.X."/>
            <person name="Goodstein D."/>
            <person name="Casacuberta J.M."/>
            <person name="Vandepoele K."/>
            <person name="Reski R."/>
            <person name="Cuming A.C."/>
            <person name="Tuskan G.A."/>
            <person name="Maumus F."/>
            <person name="Salse J."/>
            <person name="Schmutz J."/>
            <person name="Rensing S.A."/>
        </authorList>
    </citation>
    <scope>NUCLEOTIDE SEQUENCE [LARGE SCALE GENOMIC DNA]</scope>
    <source>
        <strain evidence="2 3">cv. Gransden 2004</strain>
    </source>
</reference>
<dbReference type="InParanoid" id="A0A2K1IRC1"/>
<keyword evidence="3" id="KW-1185">Reference proteome</keyword>
<sequence length="59" mass="7105">MYKIHMIHKSIIRTKIQKFTNVEIRTSFCAKDQFYLKEISNILQANKQLKLQKKSQRGH</sequence>
<evidence type="ECO:0000313" key="3">
    <source>
        <dbReference type="Proteomes" id="UP000006727"/>
    </source>
</evidence>
<proteinExistence type="predicted"/>
<dbReference type="Gramene" id="Pp3c21_9590V3.1">
    <property type="protein sequence ID" value="PAC:32916570.CDS.1"/>
    <property type="gene ID" value="Pp3c21_9590"/>
</dbReference>
<reference evidence="1 3" key="1">
    <citation type="journal article" date="2008" name="Science">
        <title>The Physcomitrella genome reveals evolutionary insights into the conquest of land by plants.</title>
        <authorList>
            <person name="Rensing S."/>
            <person name="Lang D."/>
            <person name="Zimmer A."/>
            <person name="Terry A."/>
            <person name="Salamov A."/>
            <person name="Shapiro H."/>
            <person name="Nishiyama T."/>
            <person name="Perroud P.-F."/>
            <person name="Lindquist E."/>
            <person name="Kamisugi Y."/>
            <person name="Tanahashi T."/>
            <person name="Sakakibara K."/>
            <person name="Fujita T."/>
            <person name="Oishi K."/>
            <person name="Shin-I T."/>
            <person name="Kuroki Y."/>
            <person name="Toyoda A."/>
            <person name="Suzuki Y."/>
            <person name="Hashimoto A."/>
            <person name="Yamaguchi K."/>
            <person name="Sugano A."/>
            <person name="Kohara Y."/>
            <person name="Fujiyama A."/>
            <person name="Anterola A."/>
            <person name="Aoki S."/>
            <person name="Ashton N."/>
            <person name="Barbazuk W.B."/>
            <person name="Barker E."/>
            <person name="Bennetzen J."/>
            <person name="Bezanilla M."/>
            <person name="Blankenship R."/>
            <person name="Cho S.H."/>
            <person name="Dutcher S."/>
            <person name="Estelle M."/>
            <person name="Fawcett J.A."/>
            <person name="Gundlach H."/>
            <person name="Hanada K."/>
            <person name="Heyl A."/>
            <person name="Hicks K.A."/>
            <person name="Hugh J."/>
            <person name="Lohr M."/>
            <person name="Mayer K."/>
            <person name="Melkozernov A."/>
            <person name="Murata T."/>
            <person name="Nelson D."/>
            <person name="Pils B."/>
            <person name="Prigge M."/>
            <person name="Reiss B."/>
            <person name="Renner T."/>
            <person name="Rombauts S."/>
            <person name="Rushton P."/>
            <person name="Sanderfoot A."/>
            <person name="Schween G."/>
            <person name="Shiu S.-H."/>
            <person name="Stueber K."/>
            <person name="Theodoulou F.L."/>
            <person name="Tu H."/>
            <person name="Van de Peer Y."/>
            <person name="Verrier P.J."/>
            <person name="Waters E."/>
            <person name="Wood A."/>
            <person name="Yang L."/>
            <person name="Cove D."/>
            <person name="Cuming A."/>
            <person name="Hasebe M."/>
            <person name="Lucas S."/>
            <person name="Mishler D.B."/>
            <person name="Reski R."/>
            <person name="Grigoriev I."/>
            <person name="Quatrano R.S."/>
            <person name="Boore J.L."/>
        </authorList>
    </citation>
    <scope>NUCLEOTIDE SEQUENCE [LARGE SCALE GENOMIC DNA]</scope>
    <source>
        <strain evidence="2 3">cv. Gransden 2004</strain>
    </source>
</reference>
<gene>
    <name evidence="1" type="ORF">PHYPA_025940</name>
</gene>
<protein>
    <submittedName>
        <fullName evidence="1 2">Uncharacterized protein</fullName>
    </submittedName>
</protein>
<dbReference type="PaxDb" id="3218-PP1S353_10V6.1"/>
<reference evidence="2" key="3">
    <citation type="submission" date="2020-12" db="UniProtKB">
        <authorList>
            <consortium name="EnsemblPlants"/>
        </authorList>
    </citation>
    <scope>IDENTIFICATION</scope>
</reference>
<dbReference type="AlphaFoldDB" id="A0A2K1IRC1"/>
<organism evidence="1">
    <name type="scientific">Physcomitrium patens</name>
    <name type="common">Spreading-leaved earth moss</name>
    <name type="synonym">Physcomitrella patens</name>
    <dbReference type="NCBI Taxonomy" id="3218"/>
    <lineage>
        <taxon>Eukaryota</taxon>
        <taxon>Viridiplantae</taxon>
        <taxon>Streptophyta</taxon>
        <taxon>Embryophyta</taxon>
        <taxon>Bryophyta</taxon>
        <taxon>Bryophytina</taxon>
        <taxon>Bryopsida</taxon>
        <taxon>Funariidae</taxon>
        <taxon>Funariales</taxon>
        <taxon>Funariaceae</taxon>
        <taxon>Physcomitrium</taxon>
    </lineage>
</organism>
<evidence type="ECO:0000313" key="2">
    <source>
        <dbReference type="EnsemblPlants" id="PAC:32916570.CDS.1"/>
    </source>
</evidence>
<dbReference type="Proteomes" id="UP000006727">
    <property type="component" value="Chromosome 21"/>
</dbReference>
<evidence type="ECO:0000313" key="1">
    <source>
        <dbReference type="EMBL" id="PNR31817.1"/>
    </source>
</evidence>
<accession>A0A2K1IRC1</accession>
<name>A0A2K1IRC1_PHYPA</name>
<dbReference type="EnsemblPlants" id="Pp3c21_9590V3.1">
    <property type="protein sequence ID" value="PAC:32916570.CDS.1"/>
    <property type="gene ID" value="Pp3c21_9590"/>
</dbReference>
<dbReference type="Gramene" id="Pp3c21_9590V3.2">
    <property type="protein sequence ID" value="PAC:32916571.CDS.1"/>
    <property type="gene ID" value="Pp3c21_9590"/>
</dbReference>